<evidence type="ECO:0000256" key="3">
    <source>
        <dbReference type="ARBA" id="ARBA00023242"/>
    </source>
</evidence>
<dbReference type="GO" id="GO:0005525">
    <property type="term" value="F:GTP binding"/>
    <property type="evidence" value="ECO:0007669"/>
    <property type="project" value="TreeGrafter"/>
</dbReference>
<dbReference type="Pfam" id="PF22298">
    <property type="entry name" value="Tsr1_G-like"/>
    <property type="match status" value="1"/>
</dbReference>
<dbReference type="PROSITE" id="PS51714">
    <property type="entry name" value="G_BMS1"/>
    <property type="match status" value="1"/>
</dbReference>
<keyword evidence="8" id="KW-1185">Reference proteome</keyword>
<dbReference type="InterPro" id="IPR012948">
    <property type="entry name" value="AARP2CN"/>
</dbReference>
<dbReference type="KEGG" id="pgu:PGUG_01937"/>
<evidence type="ECO:0000256" key="5">
    <source>
        <dbReference type="SAM" id="MobiDB-lite"/>
    </source>
</evidence>
<dbReference type="Pfam" id="PF08142">
    <property type="entry name" value="AARP2CN"/>
    <property type="match status" value="1"/>
</dbReference>
<dbReference type="GO" id="GO:0000461">
    <property type="term" value="P:endonucleolytic cleavage to generate mature 3'-end of SSU-rRNA from (SSU-rRNA, 5.8S rRNA, LSU-rRNA)"/>
    <property type="evidence" value="ECO:0007669"/>
    <property type="project" value="EnsemblFungi"/>
</dbReference>
<dbReference type="AlphaFoldDB" id="A5DF86"/>
<reference evidence="7 8" key="1">
    <citation type="journal article" date="2009" name="Nature">
        <title>Evolution of pathogenicity and sexual reproduction in eight Candida genomes.</title>
        <authorList>
            <person name="Butler G."/>
            <person name="Rasmussen M.D."/>
            <person name="Lin M.F."/>
            <person name="Santos M.A."/>
            <person name="Sakthikumar S."/>
            <person name="Munro C.A."/>
            <person name="Rheinbay E."/>
            <person name="Grabherr M."/>
            <person name="Forche A."/>
            <person name="Reedy J.L."/>
            <person name="Agrafioti I."/>
            <person name="Arnaud M.B."/>
            <person name="Bates S."/>
            <person name="Brown A.J."/>
            <person name="Brunke S."/>
            <person name="Costanzo M.C."/>
            <person name="Fitzpatrick D.A."/>
            <person name="de Groot P.W."/>
            <person name="Harris D."/>
            <person name="Hoyer L.L."/>
            <person name="Hube B."/>
            <person name="Klis F.M."/>
            <person name="Kodira C."/>
            <person name="Lennard N."/>
            <person name="Logue M.E."/>
            <person name="Martin R."/>
            <person name="Neiman A.M."/>
            <person name="Nikolaou E."/>
            <person name="Quail M.A."/>
            <person name="Quinn J."/>
            <person name="Santos M.C."/>
            <person name="Schmitzberger F.F."/>
            <person name="Sherlock G."/>
            <person name="Shah P."/>
            <person name="Silverstein K.A."/>
            <person name="Skrzypek M.S."/>
            <person name="Soll D."/>
            <person name="Staggs R."/>
            <person name="Stansfield I."/>
            <person name="Stumpf M.P."/>
            <person name="Sudbery P.E."/>
            <person name="Srikantha T."/>
            <person name="Zeng Q."/>
            <person name="Berman J."/>
            <person name="Berriman M."/>
            <person name="Heitman J."/>
            <person name="Gow N.A."/>
            <person name="Lorenz M.C."/>
            <person name="Birren B.W."/>
            <person name="Kellis M."/>
            <person name="Cuomo C.A."/>
        </authorList>
    </citation>
    <scope>NUCLEOTIDE SEQUENCE [LARGE SCALE GENOMIC DNA]</scope>
    <source>
        <strain evidence="8">ATCC 6260 / CBS 566 / DSM 6381 / JCM 1539 / NBRC 10279 / NRRL Y-324</strain>
    </source>
</reference>
<comment type="similarity">
    <text evidence="4">Belongs to the TRAFAC class translation factor GTPase superfamily. Bms1-like GTPase family. TSR1 subfamily.</text>
</comment>
<protein>
    <recommendedName>
        <fullName evidence="6">Bms1-type G domain-containing protein</fullName>
    </recommendedName>
</protein>
<evidence type="ECO:0000313" key="7">
    <source>
        <dbReference type="EMBL" id="EDK37839.2"/>
    </source>
</evidence>
<dbReference type="GO" id="GO:0005737">
    <property type="term" value="C:cytoplasm"/>
    <property type="evidence" value="ECO:0007669"/>
    <property type="project" value="EnsemblFungi"/>
</dbReference>
<feature type="region of interest" description="Disordered" evidence="5">
    <location>
        <begin position="31"/>
        <end position="52"/>
    </location>
</feature>
<proteinExistence type="inferred from homology"/>
<dbReference type="EMBL" id="CH408156">
    <property type="protein sequence ID" value="EDK37839.2"/>
    <property type="molecule type" value="Genomic_DNA"/>
</dbReference>
<dbReference type="GO" id="GO:0030688">
    <property type="term" value="C:preribosome, small subunit precursor"/>
    <property type="evidence" value="ECO:0007669"/>
    <property type="project" value="EnsemblFungi"/>
</dbReference>
<evidence type="ECO:0000259" key="6">
    <source>
        <dbReference type="PROSITE" id="PS51714"/>
    </source>
</evidence>
<dbReference type="InterPro" id="IPR039761">
    <property type="entry name" value="Bms1/Tsr1"/>
</dbReference>
<keyword evidence="2" id="KW-0690">Ribosome biogenesis</keyword>
<accession>A5DF86</accession>
<dbReference type="InterPro" id="IPR030387">
    <property type="entry name" value="G_Bms1/Tsr1_dom"/>
</dbReference>
<organism evidence="7 8">
    <name type="scientific">Meyerozyma guilliermondii (strain ATCC 6260 / CBS 566 / DSM 6381 / JCM 1539 / NBRC 10279 / NRRL Y-324)</name>
    <name type="common">Yeast</name>
    <name type="synonym">Candida guilliermondii</name>
    <dbReference type="NCBI Taxonomy" id="294746"/>
    <lineage>
        <taxon>Eukaryota</taxon>
        <taxon>Fungi</taxon>
        <taxon>Dikarya</taxon>
        <taxon>Ascomycota</taxon>
        <taxon>Saccharomycotina</taxon>
        <taxon>Pichiomycetes</taxon>
        <taxon>Debaryomycetaceae</taxon>
        <taxon>Meyerozyma</taxon>
    </lineage>
</organism>
<dbReference type="OMA" id="MNLPRFK"/>
<dbReference type="Proteomes" id="UP000001997">
    <property type="component" value="Unassembled WGS sequence"/>
</dbReference>
<name>A5DF86_PICGU</name>
<sequence length="771" mass="87517">MRTHDLRVIAISRINLIAPTRCSRIKLSAMGHSHRSTLKNDHKSFKSKHATKGQIKNRFKGKVEKGASGSKAIRVMSKTERKNVAKQLKEQKILESKNTRKLFDSLGAEKIVTVISLTNDISPADVASSLFSGTGEKFTFEYPSVSSIRIRQYKANFKIIIPDQNDFLAILDATKISDYVVFGISAQQEVDPTYGEQLLRSIIAQGIASVIGVLPNLVSAYPKRNLQLDIRQSLQSYFTHFFPDVDKLYALETASECINCIRLMSQKMPKSVSWRDARGYLVADEVSWIQGANGAPLMTVIGTVRGVGFNVNRLVHIPGSGDYQLEGIETMVERSSETQVIIPTQDQEDLNELLPEELEMEDEIEDVYEDGVKMDGYKYFATDDDNSSRKPVPKGTSEYQRKWLIDDVLEDASDLEDDENEEIDEIVEMEEMDEADNIVDQDEDVQYMELSPEEEERQLQEFRALEKDDLEFPDELELDPSESARERLASYRGIKSLGNCDWQVDEADENRPSIWKRLLRISNYKATRNRIAKQASREAQVEAGTKVRLTIRAPTDIQSDASQRPFVVYGMLEHEHKLGLVNWSFESWEDYVDPIPSGEELVVQYGYRRQVIKPLFNQASNNSNNVHKSERFAHHGSLTIASAISPVSFTNSPTLYFKPQPDGSLKFVGKGTFLNCDHTRIVAERAVLTGHPVKIHKTVVTVRYMFFNSQDVNFFKAIPLFTKMGRSGFIKESLGTHGYFKARFDGKLNAQDTIAMSMYKRVWPSVSEAWK</sequence>
<dbReference type="STRING" id="294746.A5DF86"/>
<dbReference type="eggNOG" id="KOG1980">
    <property type="taxonomic scope" value="Eukaryota"/>
</dbReference>
<dbReference type="PANTHER" id="PTHR12858">
    <property type="entry name" value="RIBOSOME BIOGENESIS PROTEIN"/>
    <property type="match status" value="1"/>
</dbReference>
<dbReference type="GO" id="GO:0043021">
    <property type="term" value="F:ribonucleoprotein complex binding"/>
    <property type="evidence" value="ECO:0007669"/>
    <property type="project" value="EnsemblFungi"/>
</dbReference>
<dbReference type="PANTHER" id="PTHR12858:SF1">
    <property type="entry name" value="PRE-RRNA-PROCESSING PROTEIN TSR1 HOMOLOG"/>
    <property type="match status" value="1"/>
</dbReference>
<gene>
    <name evidence="7" type="ORF">PGUG_01937</name>
</gene>
<keyword evidence="3" id="KW-0539">Nucleus</keyword>
<dbReference type="SMART" id="SM01362">
    <property type="entry name" value="DUF663"/>
    <property type="match status" value="1"/>
</dbReference>
<dbReference type="InParanoid" id="A5DF86"/>
<dbReference type="GO" id="GO:0034511">
    <property type="term" value="F:U3 snoRNA binding"/>
    <property type="evidence" value="ECO:0007669"/>
    <property type="project" value="TreeGrafter"/>
</dbReference>
<feature type="domain" description="Bms1-type G" evidence="6">
    <location>
        <begin position="108"/>
        <end position="270"/>
    </location>
</feature>
<evidence type="ECO:0000256" key="2">
    <source>
        <dbReference type="ARBA" id="ARBA00022517"/>
    </source>
</evidence>
<dbReference type="FunCoup" id="A5DF86">
    <property type="interactions" value="1036"/>
</dbReference>
<dbReference type="InterPro" id="IPR007034">
    <property type="entry name" value="BMS1_TSR1_C"/>
</dbReference>
<evidence type="ECO:0000256" key="1">
    <source>
        <dbReference type="ARBA" id="ARBA00004604"/>
    </source>
</evidence>
<dbReference type="GO" id="GO:0003924">
    <property type="term" value="F:GTPase activity"/>
    <property type="evidence" value="ECO:0007669"/>
    <property type="project" value="TreeGrafter"/>
</dbReference>
<evidence type="ECO:0000256" key="4">
    <source>
        <dbReference type="ARBA" id="ARBA00038288"/>
    </source>
</evidence>
<dbReference type="GO" id="GO:0005730">
    <property type="term" value="C:nucleolus"/>
    <property type="evidence" value="ECO:0007669"/>
    <property type="project" value="UniProtKB-SubCell"/>
</dbReference>
<comment type="subcellular location">
    <subcellularLocation>
        <location evidence="1">Nucleus</location>
        <location evidence="1">Nucleolus</location>
    </subcellularLocation>
</comment>
<dbReference type="HOGENOM" id="CLU_009858_1_0_1"/>
<dbReference type="Pfam" id="PF04950">
    <property type="entry name" value="RIBIOP_C"/>
    <property type="match status" value="1"/>
</dbReference>
<dbReference type="SMART" id="SM00785">
    <property type="entry name" value="AARP2CN"/>
    <property type="match status" value="1"/>
</dbReference>
<dbReference type="VEuPathDB" id="FungiDB:PGUG_01937"/>
<dbReference type="RefSeq" id="XP_001486266.2">
    <property type="nucleotide sequence ID" value="XM_001486216.1"/>
</dbReference>
<dbReference type="GeneID" id="5127713"/>
<evidence type="ECO:0000313" key="8">
    <source>
        <dbReference type="Proteomes" id="UP000001997"/>
    </source>
</evidence>
<dbReference type="OrthoDB" id="119302at2759"/>